<keyword evidence="4" id="KW-1003">Cell membrane</keyword>
<keyword evidence="12" id="KW-0902">Two-component regulatory system</keyword>
<organism evidence="17 18">
    <name type="scientific">Blautia wexlerae</name>
    <dbReference type="NCBI Taxonomy" id="418240"/>
    <lineage>
        <taxon>Bacteria</taxon>
        <taxon>Bacillati</taxon>
        <taxon>Bacillota</taxon>
        <taxon>Clostridia</taxon>
        <taxon>Lachnospirales</taxon>
        <taxon>Lachnospiraceae</taxon>
        <taxon>Blautia</taxon>
    </lineage>
</organism>
<evidence type="ECO:0000259" key="15">
    <source>
        <dbReference type="PROSITE" id="PS50109"/>
    </source>
</evidence>
<evidence type="ECO:0000256" key="8">
    <source>
        <dbReference type="ARBA" id="ARBA00022741"/>
    </source>
</evidence>
<evidence type="ECO:0000259" key="16">
    <source>
        <dbReference type="PROSITE" id="PS50885"/>
    </source>
</evidence>
<evidence type="ECO:0000256" key="10">
    <source>
        <dbReference type="ARBA" id="ARBA00022840"/>
    </source>
</evidence>
<feature type="transmembrane region" description="Helical" evidence="14">
    <location>
        <begin position="252"/>
        <end position="275"/>
    </location>
</feature>
<evidence type="ECO:0000256" key="11">
    <source>
        <dbReference type="ARBA" id="ARBA00022989"/>
    </source>
</evidence>
<dbReference type="PANTHER" id="PTHR34220">
    <property type="entry name" value="SENSOR HISTIDINE KINASE YPDA"/>
    <property type="match status" value="1"/>
</dbReference>
<dbReference type="Pfam" id="PF02518">
    <property type="entry name" value="HATPase_c"/>
    <property type="match status" value="1"/>
</dbReference>
<gene>
    <name evidence="17" type="ORF">G4952_10625</name>
</gene>
<proteinExistence type="predicted"/>
<dbReference type="InterPro" id="IPR050640">
    <property type="entry name" value="Bact_2-comp_sensor_kinase"/>
</dbReference>
<evidence type="ECO:0000256" key="9">
    <source>
        <dbReference type="ARBA" id="ARBA00022777"/>
    </source>
</evidence>
<evidence type="ECO:0000256" key="7">
    <source>
        <dbReference type="ARBA" id="ARBA00022692"/>
    </source>
</evidence>
<dbReference type="InterPro" id="IPR010559">
    <property type="entry name" value="Sig_transdc_His_kin_internal"/>
</dbReference>
<dbReference type="Gene3D" id="3.30.565.10">
    <property type="entry name" value="Histidine kinase-like ATPase, C-terminal domain"/>
    <property type="match status" value="1"/>
</dbReference>
<dbReference type="InterPro" id="IPR003660">
    <property type="entry name" value="HAMP_dom"/>
</dbReference>
<dbReference type="SUPFAM" id="SSF158472">
    <property type="entry name" value="HAMP domain-like"/>
    <property type="match status" value="1"/>
</dbReference>
<evidence type="ECO:0000256" key="12">
    <source>
        <dbReference type="ARBA" id="ARBA00023012"/>
    </source>
</evidence>
<dbReference type="InterPro" id="IPR005467">
    <property type="entry name" value="His_kinase_dom"/>
</dbReference>
<evidence type="ECO:0000313" key="17">
    <source>
        <dbReference type="EMBL" id="NSF74258.1"/>
    </source>
</evidence>
<sequence>MMFRTIKRKLIFVFCVVSILFVCVSTGIFYKVFTNRLISTQQNNQNMLSQALCTSIEYFREKCETTINMLQEDEEIHSSVAQWLLFDDEETLQECLRKKVNEWDFINNILIMKISYEYVGAKELDQILPYMVDRISTAERYGQNCVWDSGYGPNSSFVFRCFNVSEAEKNLYLFIQIANANFQSLFNRYRLQNDQRFSLKGITNGFEVTEQGFYYQYYDNYSQLVHTQIDIDDWQLKTWSEKTAARIVTKEFWVEMITIFLVLILLIILLSVIISKQVTKPIKEMQKVARQYSLGAFDAKVSVHGKDEIAELGNVLNNMSSQLLELISSVTEKERQSNYLELQTLIYQINPHFLYNTLDSINMLARKNDDIQVALMVTNLSRLFRLSLNRGRDVITVREEMMQVTYYLKIQKFRFEEQLDWNINFDDEILEYRMLKFIMQPLVENAIYHGIKSKNEYGKLTIRGYKDKNMLIFVIKDTGKGMDEDTLTKLYQRINEKKRDEKENRGYGIWNVNQRIKLYYGEQYGLQIDSIVDKGTSIYIKIPAEI</sequence>
<dbReference type="SMART" id="SM00387">
    <property type="entry name" value="HATPase_c"/>
    <property type="match status" value="1"/>
</dbReference>
<dbReference type="EMBL" id="JAAIPF010000023">
    <property type="protein sequence ID" value="NSF74258.1"/>
    <property type="molecule type" value="Genomic_DNA"/>
</dbReference>
<dbReference type="CDD" id="cd06225">
    <property type="entry name" value="HAMP"/>
    <property type="match status" value="1"/>
</dbReference>
<evidence type="ECO:0000256" key="2">
    <source>
        <dbReference type="ARBA" id="ARBA00004651"/>
    </source>
</evidence>
<dbReference type="PROSITE" id="PS50885">
    <property type="entry name" value="HAMP"/>
    <property type="match status" value="1"/>
</dbReference>
<evidence type="ECO:0000256" key="6">
    <source>
        <dbReference type="ARBA" id="ARBA00022679"/>
    </source>
</evidence>
<dbReference type="Pfam" id="PF06580">
    <property type="entry name" value="His_kinase"/>
    <property type="match status" value="1"/>
</dbReference>
<dbReference type="SMART" id="SM00304">
    <property type="entry name" value="HAMP"/>
    <property type="match status" value="1"/>
</dbReference>
<keyword evidence="8" id="KW-0547">Nucleotide-binding</keyword>
<dbReference type="Proteomes" id="UP000822152">
    <property type="component" value="Unassembled WGS sequence"/>
</dbReference>
<comment type="caution">
    <text evidence="17">The sequence shown here is derived from an EMBL/GenBank/DDBJ whole genome shotgun (WGS) entry which is preliminary data.</text>
</comment>
<dbReference type="PROSITE" id="PS50109">
    <property type="entry name" value="HIS_KIN"/>
    <property type="match status" value="1"/>
</dbReference>
<comment type="catalytic activity">
    <reaction evidence="1">
        <text>ATP + protein L-histidine = ADP + protein N-phospho-L-histidine.</text>
        <dbReference type="EC" id="2.7.13.3"/>
    </reaction>
</comment>
<feature type="domain" description="Histidine kinase" evidence="15">
    <location>
        <begin position="435"/>
        <end position="546"/>
    </location>
</feature>
<comment type="subcellular location">
    <subcellularLocation>
        <location evidence="2">Cell membrane</location>
        <topology evidence="2">Multi-pass membrane protein</topology>
    </subcellularLocation>
</comment>
<keyword evidence="18" id="KW-1185">Reference proteome</keyword>
<dbReference type="SUPFAM" id="SSF55874">
    <property type="entry name" value="ATPase domain of HSP90 chaperone/DNA topoisomerase II/histidine kinase"/>
    <property type="match status" value="1"/>
</dbReference>
<dbReference type="InterPro" id="IPR036890">
    <property type="entry name" value="HATPase_C_sf"/>
</dbReference>
<keyword evidence="10" id="KW-0067">ATP-binding</keyword>
<dbReference type="Pfam" id="PF00672">
    <property type="entry name" value="HAMP"/>
    <property type="match status" value="1"/>
</dbReference>
<feature type="domain" description="HAMP" evidence="16">
    <location>
        <begin position="276"/>
        <end position="328"/>
    </location>
</feature>
<keyword evidence="9" id="KW-0418">Kinase</keyword>
<evidence type="ECO:0000256" key="5">
    <source>
        <dbReference type="ARBA" id="ARBA00022553"/>
    </source>
</evidence>
<evidence type="ECO:0000256" key="13">
    <source>
        <dbReference type="ARBA" id="ARBA00023136"/>
    </source>
</evidence>
<dbReference type="Gene3D" id="6.10.340.10">
    <property type="match status" value="1"/>
</dbReference>
<evidence type="ECO:0000256" key="1">
    <source>
        <dbReference type="ARBA" id="ARBA00000085"/>
    </source>
</evidence>
<keyword evidence="6" id="KW-0808">Transferase</keyword>
<dbReference type="EC" id="2.7.13.3" evidence="3"/>
<keyword evidence="11 14" id="KW-1133">Transmembrane helix</keyword>
<dbReference type="InterPro" id="IPR003594">
    <property type="entry name" value="HATPase_dom"/>
</dbReference>
<dbReference type="PANTHER" id="PTHR34220:SF11">
    <property type="entry name" value="SENSOR PROTEIN KINASE HPTS"/>
    <property type="match status" value="1"/>
</dbReference>
<evidence type="ECO:0000256" key="4">
    <source>
        <dbReference type="ARBA" id="ARBA00022475"/>
    </source>
</evidence>
<accession>A0ABX2GRL8</accession>
<keyword evidence="13 14" id="KW-0472">Membrane</keyword>
<evidence type="ECO:0000256" key="14">
    <source>
        <dbReference type="SAM" id="Phobius"/>
    </source>
</evidence>
<name>A0ABX2GRL8_9FIRM</name>
<evidence type="ECO:0000313" key="18">
    <source>
        <dbReference type="Proteomes" id="UP000822152"/>
    </source>
</evidence>
<keyword evidence="7 14" id="KW-0812">Transmembrane</keyword>
<reference evidence="17 18" key="1">
    <citation type="journal article" date="2020" name="Cell Host Microbe">
        <title>Functional and Genomic Variation between Human-Derived Isolates of Lachnospiraceae Reveals Inter- and Intra-Species Diversity.</title>
        <authorList>
            <person name="Sorbara M.T."/>
            <person name="Littmann E.R."/>
            <person name="Fontana E."/>
            <person name="Moody T.U."/>
            <person name="Kohout C.E."/>
            <person name="Gjonbalaj M."/>
            <person name="Eaton V."/>
            <person name="Seok R."/>
            <person name="Leiner I.M."/>
            <person name="Pamer E.G."/>
        </authorList>
    </citation>
    <scope>NUCLEOTIDE SEQUENCE [LARGE SCALE GENOMIC DNA]</scope>
    <source>
        <strain evidence="17 18">MSK.20.11</strain>
    </source>
</reference>
<evidence type="ECO:0000256" key="3">
    <source>
        <dbReference type="ARBA" id="ARBA00012438"/>
    </source>
</evidence>
<protein>
    <recommendedName>
        <fullName evidence="3">histidine kinase</fullName>
        <ecNumber evidence="3">2.7.13.3</ecNumber>
    </recommendedName>
</protein>
<keyword evidence="5" id="KW-0597">Phosphoprotein</keyword>